<dbReference type="Proteomes" id="UP000034591">
    <property type="component" value="Unassembled WGS sequence"/>
</dbReference>
<dbReference type="STRING" id="1618545.US53_C0020G0014"/>
<evidence type="ECO:0000256" key="1">
    <source>
        <dbReference type="SAM" id="SignalP"/>
    </source>
</evidence>
<organism evidence="2 3">
    <name type="scientific">Candidatus Woesebacteria bacterium GW2011_GWA1_37_7</name>
    <dbReference type="NCBI Taxonomy" id="1618545"/>
    <lineage>
        <taxon>Bacteria</taxon>
        <taxon>Candidatus Woeseibacteriota</taxon>
    </lineage>
</organism>
<evidence type="ECO:0000313" key="2">
    <source>
        <dbReference type="EMBL" id="KKQ37361.1"/>
    </source>
</evidence>
<proteinExistence type="predicted"/>
<protein>
    <recommendedName>
        <fullName evidence="4">DUF5667 domain-containing protein</fullName>
    </recommendedName>
</protein>
<evidence type="ECO:0008006" key="4">
    <source>
        <dbReference type="Google" id="ProtNLM"/>
    </source>
</evidence>
<dbReference type="EMBL" id="LBTI01000020">
    <property type="protein sequence ID" value="KKQ37361.1"/>
    <property type="molecule type" value="Genomic_DNA"/>
</dbReference>
<evidence type="ECO:0000313" key="3">
    <source>
        <dbReference type="Proteomes" id="UP000034591"/>
    </source>
</evidence>
<keyword evidence="1" id="KW-0732">Signal</keyword>
<feature type="chain" id="PRO_5002533041" description="DUF5667 domain-containing protein" evidence="1">
    <location>
        <begin position="25"/>
        <end position="221"/>
    </location>
</feature>
<sequence>MKKRGLLIALIFIIFSVFVTHAKAQEDTKAYEEAYKNYSLKLEDYEKARNEYILARSQYLRFQTQKSQSDARSAAIKFLQIRDEVVILHLTVLKERLAIAKGVSEPRRETLLLKISEEIDWYEDHKMILSSAGTLDEVVRDSNKAKDRFKTTSNLVYEILANVPYGRVVEFHDRVKDITSKIQAKLETIKTDTREGYSFSGQKFQVFDRWLLESQNLVVRG</sequence>
<name>A0A0G0K9T9_9BACT</name>
<reference evidence="2 3" key="1">
    <citation type="journal article" date="2015" name="Nature">
        <title>rRNA introns, odd ribosomes, and small enigmatic genomes across a large radiation of phyla.</title>
        <authorList>
            <person name="Brown C.T."/>
            <person name="Hug L.A."/>
            <person name="Thomas B.C."/>
            <person name="Sharon I."/>
            <person name="Castelle C.J."/>
            <person name="Singh A."/>
            <person name="Wilkins M.J."/>
            <person name="Williams K.H."/>
            <person name="Banfield J.F."/>
        </authorList>
    </citation>
    <scope>NUCLEOTIDE SEQUENCE [LARGE SCALE GENOMIC DNA]</scope>
</reference>
<dbReference type="AlphaFoldDB" id="A0A0G0K9T9"/>
<accession>A0A0G0K9T9</accession>
<feature type="signal peptide" evidence="1">
    <location>
        <begin position="1"/>
        <end position="24"/>
    </location>
</feature>
<comment type="caution">
    <text evidence="2">The sequence shown here is derived from an EMBL/GenBank/DDBJ whole genome shotgun (WGS) entry which is preliminary data.</text>
</comment>
<gene>
    <name evidence="2" type="ORF">US53_C0020G0014</name>
</gene>